<reference evidence="1" key="1">
    <citation type="journal article" date="2020" name="Nature">
        <title>Giant virus diversity and host interactions through global metagenomics.</title>
        <authorList>
            <person name="Schulz F."/>
            <person name="Roux S."/>
            <person name="Paez-Espino D."/>
            <person name="Jungbluth S."/>
            <person name="Walsh D.A."/>
            <person name="Denef V.J."/>
            <person name="McMahon K.D."/>
            <person name="Konstantinidis K.T."/>
            <person name="Eloe-Fadrosh E.A."/>
            <person name="Kyrpides N.C."/>
            <person name="Woyke T."/>
        </authorList>
    </citation>
    <scope>NUCLEOTIDE SEQUENCE</scope>
    <source>
        <strain evidence="1">GVMAG-M-3300027736-24</strain>
    </source>
</reference>
<dbReference type="EMBL" id="MN740417">
    <property type="protein sequence ID" value="QHU05587.1"/>
    <property type="molecule type" value="Genomic_DNA"/>
</dbReference>
<proteinExistence type="predicted"/>
<name>A0A6C0JMB0_9ZZZZ</name>
<organism evidence="1">
    <name type="scientific">viral metagenome</name>
    <dbReference type="NCBI Taxonomy" id="1070528"/>
    <lineage>
        <taxon>unclassified sequences</taxon>
        <taxon>metagenomes</taxon>
        <taxon>organismal metagenomes</taxon>
    </lineage>
</organism>
<dbReference type="AlphaFoldDB" id="A0A6C0JMB0"/>
<sequence>MSNTLSKMLRITSDERETIRLSVDSHYLLEGYSQDEAIKHIKDMLNSLSIQYNQIEHTSYYSCNSIDDDSDTESTFNILFKNEKVYIQRTDHEFTEFRNVLIKISNYLKKLGFEISNVQKLNVISTFMMYNTPDVLTQANKEYCEYELEHSSKFIDTQNVTIAYTAAYDMMYNMGRLALNNPVPPYFTEECPYLKRIIEWVFHKDSLEANHNMSITYVSQIVKSLKFIYKLAQVTYIKPNWFEQFVPYIITHINSNEQHIQRTALMVASLLKNEKGIDQFKIKVKLVSKDVASIKYLKELCITI</sequence>
<accession>A0A6C0JMB0</accession>
<evidence type="ECO:0000313" key="1">
    <source>
        <dbReference type="EMBL" id="QHU05587.1"/>
    </source>
</evidence>
<protein>
    <submittedName>
        <fullName evidence="1">Uncharacterized protein</fullName>
    </submittedName>
</protein>